<keyword evidence="1" id="KW-0175">Coiled coil</keyword>
<proteinExistence type="predicted"/>
<dbReference type="EMBL" id="LR796638">
    <property type="protein sequence ID" value="CAB4156547.1"/>
    <property type="molecule type" value="Genomic_DNA"/>
</dbReference>
<name>A0A6J7X6J2_9CAUD</name>
<evidence type="ECO:0000313" key="5">
    <source>
        <dbReference type="EMBL" id="CAB5226655.1"/>
    </source>
</evidence>
<sequence>MTAYTADLADHYAAIKAEIEGLTRRLDEIKTEIKETGMAELVGARNIVTVTLSEPVRFDATTAKTFLTADQIAACTKVGELVITIRVKAVKNAKVLA</sequence>
<dbReference type="EMBL" id="LR797248">
    <property type="protein sequence ID" value="CAB4195814.1"/>
    <property type="molecule type" value="Genomic_DNA"/>
</dbReference>
<dbReference type="EMBL" id="LR798366">
    <property type="protein sequence ID" value="CAB5226655.1"/>
    <property type="molecule type" value="Genomic_DNA"/>
</dbReference>
<evidence type="ECO:0000313" key="4">
    <source>
        <dbReference type="EMBL" id="CAB4210473.1"/>
    </source>
</evidence>
<gene>
    <name evidence="3" type="ORF">UFOVP1303_38</name>
    <name evidence="4" type="ORF">UFOVP1417_16</name>
    <name evidence="5" type="ORF">UFOVP1517_14</name>
    <name evidence="2" type="ORF">UFOVP664_71</name>
</gene>
<accession>A0A6J7X6J2</accession>
<protein>
    <submittedName>
        <fullName evidence="5">Uncharacterized protein</fullName>
    </submittedName>
</protein>
<evidence type="ECO:0000256" key="1">
    <source>
        <dbReference type="SAM" id="Coils"/>
    </source>
</evidence>
<reference evidence="5" key="1">
    <citation type="submission" date="2020-05" db="EMBL/GenBank/DDBJ databases">
        <authorList>
            <person name="Chiriac C."/>
            <person name="Salcher M."/>
            <person name="Ghai R."/>
            <person name="Kavagutti S V."/>
        </authorList>
    </citation>
    <scope>NUCLEOTIDE SEQUENCE</scope>
</reference>
<evidence type="ECO:0000313" key="2">
    <source>
        <dbReference type="EMBL" id="CAB4156547.1"/>
    </source>
</evidence>
<dbReference type="EMBL" id="LR797366">
    <property type="protein sequence ID" value="CAB4210473.1"/>
    <property type="molecule type" value="Genomic_DNA"/>
</dbReference>
<organism evidence="5">
    <name type="scientific">uncultured Caudovirales phage</name>
    <dbReference type="NCBI Taxonomy" id="2100421"/>
    <lineage>
        <taxon>Viruses</taxon>
        <taxon>Duplodnaviria</taxon>
        <taxon>Heunggongvirae</taxon>
        <taxon>Uroviricota</taxon>
        <taxon>Caudoviricetes</taxon>
        <taxon>Peduoviridae</taxon>
        <taxon>Maltschvirus</taxon>
        <taxon>Maltschvirus maltsch</taxon>
    </lineage>
</organism>
<evidence type="ECO:0000313" key="3">
    <source>
        <dbReference type="EMBL" id="CAB4195814.1"/>
    </source>
</evidence>
<feature type="coiled-coil region" evidence="1">
    <location>
        <begin position="12"/>
        <end position="39"/>
    </location>
</feature>